<dbReference type="AlphaFoldDB" id="A0A432JIJ4"/>
<evidence type="ECO:0000313" key="1">
    <source>
        <dbReference type="EMBL" id="RUA22276.1"/>
    </source>
</evidence>
<reference evidence="1" key="1">
    <citation type="submission" date="2018-12" db="EMBL/GenBank/DDBJ databases">
        <authorList>
            <person name="Jadhav K."/>
            <person name="Kushwaha B."/>
            <person name="Jadhav I."/>
        </authorList>
    </citation>
    <scope>NUCLEOTIDE SEQUENCE [LARGE SCALE GENOMIC DNA]</scope>
    <source>
        <strain evidence="1">SBS 10</strain>
    </source>
</reference>
<proteinExistence type="predicted"/>
<comment type="caution">
    <text evidence="1">The sequence shown here is derived from an EMBL/GenBank/DDBJ whole genome shotgun (WGS) entry which is preliminary data.</text>
</comment>
<protein>
    <submittedName>
        <fullName evidence="1">Uncharacterized protein</fullName>
    </submittedName>
</protein>
<gene>
    <name evidence="1" type="ORF">DSL92_06820</name>
</gene>
<organism evidence="1">
    <name type="scientific">Billgrantia gudaonensis</name>
    <dbReference type="NCBI Taxonomy" id="376427"/>
    <lineage>
        <taxon>Bacteria</taxon>
        <taxon>Pseudomonadati</taxon>
        <taxon>Pseudomonadota</taxon>
        <taxon>Gammaproteobacteria</taxon>
        <taxon>Oceanospirillales</taxon>
        <taxon>Halomonadaceae</taxon>
        <taxon>Billgrantia</taxon>
    </lineage>
</organism>
<name>A0A432JIJ4_9GAMM</name>
<sequence>MIRALVQGDDLRARLNDSSRRAGAPSTGAAAYGPSHAFLLVLRADVQTGAGGDLHRFISIYRLHKKQAARCMPFLER</sequence>
<dbReference type="EMBL" id="RXHI01000020">
    <property type="protein sequence ID" value="RUA22276.1"/>
    <property type="molecule type" value="Genomic_DNA"/>
</dbReference>
<accession>A0A432JIJ4</accession>